<dbReference type="InterPro" id="IPR016181">
    <property type="entry name" value="Acyl_CoA_acyltransferase"/>
</dbReference>
<evidence type="ECO:0000259" key="1">
    <source>
        <dbReference type="PROSITE" id="PS51186"/>
    </source>
</evidence>
<dbReference type="OrthoDB" id="2115692at2759"/>
<dbReference type="PANTHER" id="PTHR42791">
    <property type="entry name" value="GNAT FAMILY ACETYLTRANSFERASE"/>
    <property type="match status" value="1"/>
</dbReference>
<dbReference type="Gene3D" id="3.40.630.30">
    <property type="match status" value="1"/>
</dbReference>
<name>A0A5N7CBW4_PETAA</name>
<dbReference type="AlphaFoldDB" id="A0A5N7CBW4"/>
<dbReference type="InterPro" id="IPR052523">
    <property type="entry name" value="Trichothecene_AcTrans"/>
</dbReference>
<protein>
    <submittedName>
        <fullName evidence="2">Acyl-CoA N-acyltransferase</fullName>
    </submittedName>
</protein>
<organism evidence="2">
    <name type="scientific">Petromyces alliaceus</name>
    <name type="common">Aspergillus alliaceus</name>
    <dbReference type="NCBI Taxonomy" id="209559"/>
    <lineage>
        <taxon>Eukaryota</taxon>
        <taxon>Fungi</taxon>
        <taxon>Dikarya</taxon>
        <taxon>Ascomycota</taxon>
        <taxon>Pezizomycotina</taxon>
        <taxon>Eurotiomycetes</taxon>
        <taxon>Eurotiomycetidae</taxon>
        <taxon>Eurotiales</taxon>
        <taxon>Aspergillaceae</taxon>
        <taxon>Aspergillus</taxon>
        <taxon>Aspergillus subgen. Circumdati</taxon>
    </lineage>
</organism>
<dbReference type="CDD" id="cd04301">
    <property type="entry name" value="NAT_SF"/>
    <property type="match status" value="1"/>
</dbReference>
<dbReference type="Proteomes" id="UP000326877">
    <property type="component" value="Unassembled WGS sequence"/>
</dbReference>
<dbReference type="PROSITE" id="PS51186">
    <property type="entry name" value="GNAT"/>
    <property type="match status" value="1"/>
</dbReference>
<dbReference type="EMBL" id="ML735247">
    <property type="protein sequence ID" value="KAE8391258.1"/>
    <property type="molecule type" value="Genomic_DNA"/>
</dbReference>
<keyword evidence="2" id="KW-0012">Acyltransferase</keyword>
<feature type="domain" description="N-acetyltransferase" evidence="1">
    <location>
        <begin position="68"/>
        <end position="205"/>
    </location>
</feature>
<accession>A0A5N7CBW4</accession>
<dbReference type="GO" id="GO:0016747">
    <property type="term" value="F:acyltransferase activity, transferring groups other than amino-acyl groups"/>
    <property type="evidence" value="ECO:0007669"/>
    <property type="project" value="InterPro"/>
</dbReference>
<dbReference type="PANTHER" id="PTHR42791:SF2">
    <property type="entry name" value="N-ACETYLTRANSFERASE DOMAIN-CONTAINING PROTEIN"/>
    <property type="match status" value="1"/>
</dbReference>
<keyword evidence="2" id="KW-0808">Transferase</keyword>
<sequence>MTISTSPKSPLSLEPATLKDIPALTELWYNAFRNSPIIAIWPDTPGVHQWWNEANTHDMLHKPGEKYLKIVDTQTRRIAAYAKWSLESAEERGRRFPAWHSDMNAQGNEEFLENMETGRDRLVGGRKNFYLDMIATHTEYRKMGAARMLIEWGCAVADREGAAVYIDASQQGRPVYEKFGFVDFSDERSAAAGLASMVDVSYLAYFAT</sequence>
<evidence type="ECO:0000313" key="2">
    <source>
        <dbReference type="EMBL" id="KAE8391258.1"/>
    </source>
</evidence>
<dbReference type="InterPro" id="IPR000182">
    <property type="entry name" value="GNAT_dom"/>
</dbReference>
<proteinExistence type="predicted"/>
<gene>
    <name evidence="2" type="ORF">BDV23DRAFT_182772</name>
</gene>
<reference evidence="2" key="1">
    <citation type="submission" date="2019-04" db="EMBL/GenBank/DDBJ databases">
        <title>Friends and foes A comparative genomics studyof 23 Aspergillus species from section Flavi.</title>
        <authorList>
            <consortium name="DOE Joint Genome Institute"/>
            <person name="Kjaerbolling I."/>
            <person name="Vesth T."/>
            <person name="Frisvad J.C."/>
            <person name="Nybo J.L."/>
            <person name="Theobald S."/>
            <person name="Kildgaard S."/>
            <person name="Isbrandt T."/>
            <person name="Kuo A."/>
            <person name="Sato A."/>
            <person name="Lyhne E.K."/>
            <person name="Kogle M.E."/>
            <person name="Wiebenga A."/>
            <person name="Kun R.S."/>
            <person name="Lubbers R.J."/>
            <person name="Makela M.R."/>
            <person name="Barry K."/>
            <person name="Chovatia M."/>
            <person name="Clum A."/>
            <person name="Daum C."/>
            <person name="Haridas S."/>
            <person name="He G."/>
            <person name="LaButti K."/>
            <person name="Lipzen A."/>
            <person name="Mondo S."/>
            <person name="Riley R."/>
            <person name="Salamov A."/>
            <person name="Simmons B.A."/>
            <person name="Magnuson J.K."/>
            <person name="Henrissat B."/>
            <person name="Mortensen U.H."/>
            <person name="Larsen T.O."/>
            <person name="Devries R.P."/>
            <person name="Grigoriev I.V."/>
            <person name="Machida M."/>
            <person name="Baker S.E."/>
            <person name="Andersen M.R."/>
        </authorList>
    </citation>
    <scope>NUCLEOTIDE SEQUENCE [LARGE SCALE GENOMIC DNA]</scope>
    <source>
        <strain evidence="2">IBT 14317</strain>
    </source>
</reference>
<dbReference type="Pfam" id="PF13673">
    <property type="entry name" value="Acetyltransf_10"/>
    <property type="match status" value="1"/>
</dbReference>
<dbReference type="SUPFAM" id="SSF55729">
    <property type="entry name" value="Acyl-CoA N-acyltransferases (Nat)"/>
    <property type="match status" value="1"/>
</dbReference>